<evidence type="ECO:0000313" key="2">
    <source>
        <dbReference type="Proteomes" id="UP000026913"/>
    </source>
</evidence>
<evidence type="ECO:0008006" key="3">
    <source>
        <dbReference type="Google" id="ProtNLM"/>
    </source>
</evidence>
<dbReference type="OrthoDB" id="6681382at2"/>
<dbReference type="Pfam" id="PF10014">
    <property type="entry name" value="2OG-Fe_Oxy_2"/>
    <property type="match status" value="1"/>
</dbReference>
<dbReference type="Proteomes" id="UP000026913">
    <property type="component" value="Chromosome"/>
</dbReference>
<dbReference type="RefSeq" id="WP_010464678.1">
    <property type="nucleotide sequence ID" value="NZ_CP005960.1"/>
</dbReference>
<dbReference type="HOGENOM" id="CLU_078728_0_0_6"/>
<accession>A0A024ED66</accession>
<dbReference type="EMBL" id="CP005960">
    <property type="protein sequence ID" value="AHZ70253.1"/>
    <property type="molecule type" value="Genomic_DNA"/>
</dbReference>
<dbReference type="InterPro" id="IPR018724">
    <property type="entry name" value="2OG-Fe_dioxygenase"/>
</dbReference>
<reference evidence="1 2" key="1">
    <citation type="journal article" date="2012" name="J. Bacteriol.">
        <title>Genome sequence of cold-adapted Pseudomonas mandelii strain JR-1.</title>
        <authorList>
            <person name="Jang S.H."/>
            <person name="Kim J."/>
            <person name="Kim J."/>
            <person name="Hong S."/>
            <person name="Lee C."/>
        </authorList>
    </citation>
    <scope>NUCLEOTIDE SEQUENCE [LARGE SCALE GENOMIC DNA]</scope>
    <source>
        <strain evidence="1 2">JR-1</strain>
    </source>
</reference>
<proteinExistence type="predicted"/>
<dbReference type="GO" id="GO:0051213">
    <property type="term" value="F:dioxygenase activity"/>
    <property type="evidence" value="ECO:0007669"/>
    <property type="project" value="InterPro"/>
</dbReference>
<dbReference type="KEGG" id="pman:OU5_3174"/>
<name>A0A024ED66_9PSED</name>
<dbReference type="GeneID" id="46428828"/>
<organism evidence="1 2">
    <name type="scientific">Pseudomonas mandelii JR-1</name>
    <dbReference type="NCBI Taxonomy" id="1147786"/>
    <lineage>
        <taxon>Bacteria</taxon>
        <taxon>Pseudomonadati</taxon>
        <taxon>Pseudomonadota</taxon>
        <taxon>Gammaproteobacteria</taxon>
        <taxon>Pseudomonadales</taxon>
        <taxon>Pseudomonadaceae</taxon>
        <taxon>Pseudomonas</taxon>
    </lineage>
</organism>
<evidence type="ECO:0000313" key="1">
    <source>
        <dbReference type="EMBL" id="AHZ70253.1"/>
    </source>
</evidence>
<dbReference type="AlphaFoldDB" id="A0A024ED66"/>
<protein>
    <recommendedName>
        <fullName evidence="3">Protein BsmA</fullName>
    </recommendedName>
</protein>
<sequence length="249" mass="29325">MIVLNKEVGEFLRRDKYANVRGADFNLFGHFNDFVRLTKSWENMEPDSYYGQSEAGMRYRRYSDFEYNPVTRDLKQLEHRAYVQSKANNSYVGGMVRHFQDFSDEIISSPVMRSLIDTDFEVYKNVLPPELHDEIWQCQIHQIRIEIKPGKQLEITPEGIHCDGYPFSGVHFWGRNNVEGAESRLYDTENQEHLASTTYQEILDTTYFLDRDMRHYVTPARNTHSHDMAYRQILAISFSRPGTAFDIVR</sequence>
<dbReference type="Gene3D" id="2.60.120.620">
    <property type="entry name" value="q2cbj1_9rhob like domain"/>
    <property type="match status" value="1"/>
</dbReference>
<gene>
    <name evidence="1" type="ORF">OU5_3174</name>
</gene>